<dbReference type="GO" id="GO:0016992">
    <property type="term" value="F:lipoate synthase activity"/>
    <property type="evidence" value="ECO:0007669"/>
    <property type="project" value="UniProtKB-UniRule"/>
</dbReference>
<feature type="binding site" evidence="9">
    <location>
        <position position="40"/>
    </location>
    <ligand>
        <name>[4Fe-4S] cluster</name>
        <dbReference type="ChEBI" id="CHEBI:49883"/>
        <label>1</label>
    </ligand>
</feature>
<evidence type="ECO:0000256" key="4">
    <source>
        <dbReference type="ARBA" id="ARBA00022691"/>
    </source>
</evidence>
<evidence type="ECO:0000256" key="2">
    <source>
        <dbReference type="ARBA" id="ARBA00022490"/>
    </source>
</evidence>
<reference evidence="11" key="1">
    <citation type="submission" date="2020-06" db="EMBL/GenBank/DDBJ databases">
        <title>Novel chitinolytic bacterium.</title>
        <authorList>
            <person name="Ungkulpasvich U."/>
            <person name="Kosugi A."/>
            <person name="Uke A."/>
        </authorList>
    </citation>
    <scope>NUCLEOTIDE SEQUENCE</scope>
    <source>
        <strain evidence="11">UUS1-1</strain>
    </source>
</reference>
<dbReference type="InterPro" id="IPR058240">
    <property type="entry name" value="rSAM_sf"/>
</dbReference>
<name>A0A8J6HZR2_9FIRM</name>
<dbReference type="PROSITE" id="PS51918">
    <property type="entry name" value="RADICAL_SAM"/>
    <property type="match status" value="1"/>
</dbReference>
<protein>
    <recommendedName>
        <fullName evidence="9">Lipoyl synthase</fullName>
        <ecNumber evidence="9">2.8.1.8</ecNumber>
    </recommendedName>
    <alternativeName>
        <fullName evidence="9">Lip-syn</fullName>
        <shortName evidence="9">LS</shortName>
    </alternativeName>
    <alternativeName>
        <fullName evidence="9">Lipoate synthase</fullName>
    </alternativeName>
    <alternativeName>
        <fullName evidence="9">Lipoic acid synthase</fullName>
    </alternativeName>
    <alternativeName>
        <fullName evidence="9">Sulfur insertion protein LipA</fullName>
    </alternativeName>
</protein>
<dbReference type="Pfam" id="PF04055">
    <property type="entry name" value="Radical_SAM"/>
    <property type="match status" value="1"/>
</dbReference>
<dbReference type="PANTHER" id="PTHR10949:SF0">
    <property type="entry name" value="LIPOYL SYNTHASE, MITOCHONDRIAL"/>
    <property type="match status" value="1"/>
</dbReference>
<dbReference type="SUPFAM" id="SSF102114">
    <property type="entry name" value="Radical SAM enzymes"/>
    <property type="match status" value="1"/>
</dbReference>
<dbReference type="PIRSF" id="PIRSF005963">
    <property type="entry name" value="Lipoyl_synth"/>
    <property type="match status" value="1"/>
</dbReference>
<dbReference type="SMART" id="SM00729">
    <property type="entry name" value="Elp3"/>
    <property type="match status" value="1"/>
</dbReference>
<comment type="cofactor">
    <cofactor evidence="9">
        <name>[4Fe-4S] cluster</name>
        <dbReference type="ChEBI" id="CHEBI:49883"/>
    </cofactor>
    <text evidence="9">Binds 2 [4Fe-4S] clusters per subunit. One cluster is coordinated with 3 cysteines and an exchangeable S-adenosyl-L-methionine.</text>
</comment>
<organism evidence="11 12">
    <name type="scientific">Capillibacterium thermochitinicola</name>
    <dbReference type="NCBI Taxonomy" id="2699427"/>
    <lineage>
        <taxon>Bacteria</taxon>
        <taxon>Bacillati</taxon>
        <taxon>Bacillota</taxon>
        <taxon>Capillibacterium</taxon>
    </lineage>
</organism>
<feature type="binding site" evidence="9">
    <location>
        <position position="65"/>
    </location>
    <ligand>
        <name>[4Fe-4S] cluster</name>
        <dbReference type="ChEBI" id="CHEBI:49883"/>
        <label>2</label>
        <note>4Fe-4S-S-AdoMet</note>
    </ligand>
</feature>
<dbReference type="GO" id="GO:0005737">
    <property type="term" value="C:cytoplasm"/>
    <property type="evidence" value="ECO:0007669"/>
    <property type="project" value="UniProtKB-SubCell"/>
</dbReference>
<comment type="caution">
    <text evidence="11">The sequence shown here is derived from an EMBL/GenBank/DDBJ whole genome shotgun (WGS) entry which is preliminary data.</text>
</comment>
<comment type="catalytic activity">
    <reaction evidence="8 9">
        <text>[[Fe-S] cluster scaffold protein carrying a second [4Fe-4S](2+) cluster] + N(6)-octanoyl-L-lysyl-[protein] + 2 oxidized [2Fe-2S]-[ferredoxin] + 2 S-adenosyl-L-methionine + 4 H(+) = [[Fe-S] cluster scaffold protein] + N(6)-[(R)-dihydrolipoyl]-L-lysyl-[protein] + 4 Fe(3+) + 2 hydrogen sulfide + 2 5'-deoxyadenosine + 2 L-methionine + 2 reduced [2Fe-2S]-[ferredoxin]</text>
        <dbReference type="Rhea" id="RHEA:16585"/>
        <dbReference type="Rhea" id="RHEA-COMP:9928"/>
        <dbReference type="Rhea" id="RHEA-COMP:10000"/>
        <dbReference type="Rhea" id="RHEA-COMP:10001"/>
        <dbReference type="Rhea" id="RHEA-COMP:10475"/>
        <dbReference type="Rhea" id="RHEA-COMP:14568"/>
        <dbReference type="Rhea" id="RHEA-COMP:14569"/>
        <dbReference type="ChEBI" id="CHEBI:15378"/>
        <dbReference type="ChEBI" id="CHEBI:17319"/>
        <dbReference type="ChEBI" id="CHEBI:29034"/>
        <dbReference type="ChEBI" id="CHEBI:29919"/>
        <dbReference type="ChEBI" id="CHEBI:33722"/>
        <dbReference type="ChEBI" id="CHEBI:33737"/>
        <dbReference type="ChEBI" id="CHEBI:33738"/>
        <dbReference type="ChEBI" id="CHEBI:57844"/>
        <dbReference type="ChEBI" id="CHEBI:59789"/>
        <dbReference type="ChEBI" id="CHEBI:78809"/>
        <dbReference type="ChEBI" id="CHEBI:83100"/>
        <dbReference type="EC" id="2.8.1.8"/>
    </reaction>
</comment>
<evidence type="ECO:0000259" key="10">
    <source>
        <dbReference type="PROSITE" id="PS51918"/>
    </source>
</evidence>
<keyword evidence="7 9" id="KW-0411">Iron-sulfur</keyword>
<feature type="binding site" evidence="9">
    <location>
        <position position="46"/>
    </location>
    <ligand>
        <name>[4Fe-4S] cluster</name>
        <dbReference type="ChEBI" id="CHEBI:49883"/>
        <label>1</label>
    </ligand>
</feature>
<comment type="similarity">
    <text evidence="9">Belongs to the radical SAM superfamily. Lipoyl synthase family.</text>
</comment>
<evidence type="ECO:0000256" key="9">
    <source>
        <dbReference type="HAMAP-Rule" id="MF_00206"/>
    </source>
</evidence>
<dbReference type="GO" id="GO:0009249">
    <property type="term" value="P:protein lipoylation"/>
    <property type="evidence" value="ECO:0007669"/>
    <property type="project" value="UniProtKB-UniRule"/>
</dbReference>
<keyword evidence="4 9" id="KW-0949">S-adenosyl-L-methionine</keyword>
<dbReference type="InterPro" id="IPR003698">
    <property type="entry name" value="Lipoyl_synth"/>
</dbReference>
<dbReference type="EMBL" id="JAAKDE010000010">
    <property type="protein sequence ID" value="MBA2133060.1"/>
    <property type="molecule type" value="Genomic_DNA"/>
</dbReference>
<evidence type="ECO:0000256" key="5">
    <source>
        <dbReference type="ARBA" id="ARBA00022723"/>
    </source>
</evidence>
<dbReference type="InterPro" id="IPR006638">
    <property type="entry name" value="Elp3/MiaA/NifB-like_rSAM"/>
</dbReference>
<dbReference type="RefSeq" id="WP_181339505.1">
    <property type="nucleotide sequence ID" value="NZ_JAAKDE010000010.1"/>
</dbReference>
<dbReference type="PANTHER" id="PTHR10949">
    <property type="entry name" value="LIPOYL SYNTHASE"/>
    <property type="match status" value="1"/>
</dbReference>
<dbReference type="Proteomes" id="UP000657177">
    <property type="component" value="Unassembled WGS sequence"/>
</dbReference>
<feature type="binding site" evidence="9">
    <location>
        <position position="35"/>
    </location>
    <ligand>
        <name>[4Fe-4S] cluster</name>
        <dbReference type="ChEBI" id="CHEBI:49883"/>
        <label>1</label>
    </ligand>
</feature>
<dbReference type="FunFam" id="3.20.20.70:FF:000040">
    <property type="entry name" value="Lipoyl synthase"/>
    <property type="match status" value="1"/>
</dbReference>
<dbReference type="NCBIfam" id="TIGR00510">
    <property type="entry name" value="lipA"/>
    <property type="match status" value="1"/>
</dbReference>
<dbReference type="HAMAP" id="MF_00206">
    <property type="entry name" value="Lipoyl_synth"/>
    <property type="match status" value="1"/>
</dbReference>
<dbReference type="UniPathway" id="UPA00538">
    <property type="reaction ID" value="UER00593"/>
</dbReference>
<keyword evidence="2 9" id="KW-0963">Cytoplasm</keyword>
<dbReference type="SFLD" id="SFLDS00029">
    <property type="entry name" value="Radical_SAM"/>
    <property type="match status" value="1"/>
</dbReference>
<feature type="binding site" evidence="9">
    <location>
        <position position="61"/>
    </location>
    <ligand>
        <name>[4Fe-4S] cluster</name>
        <dbReference type="ChEBI" id="CHEBI:49883"/>
        <label>2</label>
        <note>4Fe-4S-S-AdoMet</note>
    </ligand>
</feature>
<evidence type="ECO:0000256" key="6">
    <source>
        <dbReference type="ARBA" id="ARBA00023004"/>
    </source>
</evidence>
<keyword evidence="3 9" id="KW-0808">Transferase</keyword>
<proteinExistence type="inferred from homology"/>
<feature type="domain" description="Radical SAM core" evidence="10">
    <location>
        <begin position="47"/>
        <end position="263"/>
    </location>
</feature>
<sequence>MEQRKPEWLKIKVQANEEKADVEHLLDELALPTVCKEARCPNLMECYSRRTATFLILGRNCTRHCRFCNVQKGQPEPVASDEPARVAQAVARLQLNHVVVTSVTRDDLPDGGAGQFAAVVTAIRRLNPGVTVEVLIPDFRGDPLALQKVLAVKPDVLNHNIETVPRLYPAVRPEADYRRSLTLLARVKEFAPRILTKSGVMVGLGETEDELTAVMKDLRAAGCDALTIGQYLAPSRAHHRVVAYITPAQFARYERIGRELGFRHVAAGPFVRSSYRAAEAFTAYEV</sequence>
<dbReference type="Gene3D" id="3.20.20.70">
    <property type="entry name" value="Aldolase class I"/>
    <property type="match status" value="1"/>
</dbReference>
<evidence type="ECO:0000256" key="3">
    <source>
        <dbReference type="ARBA" id="ARBA00022679"/>
    </source>
</evidence>
<feature type="binding site" evidence="9">
    <location>
        <position position="68"/>
    </location>
    <ligand>
        <name>[4Fe-4S] cluster</name>
        <dbReference type="ChEBI" id="CHEBI:49883"/>
        <label>2</label>
        <note>4Fe-4S-S-AdoMet</note>
    </ligand>
</feature>
<dbReference type="CDD" id="cd01335">
    <property type="entry name" value="Radical_SAM"/>
    <property type="match status" value="1"/>
</dbReference>
<evidence type="ECO:0000313" key="11">
    <source>
        <dbReference type="EMBL" id="MBA2133060.1"/>
    </source>
</evidence>
<evidence type="ECO:0000256" key="1">
    <source>
        <dbReference type="ARBA" id="ARBA00022485"/>
    </source>
</evidence>
<dbReference type="SFLD" id="SFLDG01058">
    <property type="entry name" value="lipoyl_synthase_like"/>
    <property type="match status" value="1"/>
</dbReference>
<keyword evidence="5 9" id="KW-0479">Metal-binding</keyword>
<keyword evidence="12" id="KW-1185">Reference proteome</keyword>
<evidence type="ECO:0000256" key="7">
    <source>
        <dbReference type="ARBA" id="ARBA00023014"/>
    </source>
</evidence>
<comment type="subcellular location">
    <subcellularLocation>
        <location evidence="9">Cytoplasm</location>
    </subcellularLocation>
</comment>
<comment type="function">
    <text evidence="9">Catalyzes the radical-mediated insertion of two sulfur atoms into the C-6 and C-8 positions of the octanoyl moiety bound to the lipoyl domains of lipoate-dependent enzymes, thereby converting the octanoylated domains into lipoylated derivatives.</text>
</comment>
<dbReference type="AlphaFoldDB" id="A0A8J6HZR2"/>
<accession>A0A8J6HZR2</accession>
<keyword evidence="6 9" id="KW-0408">Iron</keyword>
<dbReference type="SFLD" id="SFLDF00271">
    <property type="entry name" value="lipoyl_synthase"/>
    <property type="match status" value="1"/>
</dbReference>
<comment type="pathway">
    <text evidence="9">Protein modification; protein lipoylation via endogenous pathway; protein N(6)-(lipoyl)lysine from octanoyl-[acyl-carrier-protein]: step 2/2.</text>
</comment>
<evidence type="ECO:0000313" key="12">
    <source>
        <dbReference type="Proteomes" id="UP000657177"/>
    </source>
</evidence>
<evidence type="ECO:0000256" key="8">
    <source>
        <dbReference type="ARBA" id="ARBA00047326"/>
    </source>
</evidence>
<dbReference type="EC" id="2.8.1.8" evidence="9"/>
<keyword evidence="1 9" id="KW-0004">4Fe-4S</keyword>
<gene>
    <name evidence="9 11" type="primary">lipA</name>
    <name evidence="11" type="ORF">G5B42_05830</name>
</gene>
<dbReference type="NCBIfam" id="NF009544">
    <property type="entry name" value="PRK12928.1"/>
    <property type="match status" value="1"/>
</dbReference>
<dbReference type="NCBIfam" id="NF004019">
    <property type="entry name" value="PRK05481.1"/>
    <property type="match status" value="1"/>
</dbReference>
<feature type="binding site" evidence="9">
    <location>
        <position position="274"/>
    </location>
    <ligand>
        <name>[4Fe-4S] cluster</name>
        <dbReference type="ChEBI" id="CHEBI:49883"/>
        <label>1</label>
    </ligand>
</feature>
<dbReference type="InterPro" id="IPR007197">
    <property type="entry name" value="rSAM"/>
</dbReference>
<dbReference type="InterPro" id="IPR013785">
    <property type="entry name" value="Aldolase_TIM"/>
</dbReference>
<dbReference type="GO" id="GO:0051539">
    <property type="term" value="F:4 iron, 4 sulfur cluster binding"/>
    <property type="evidence" value="ECO:0007669"/>
    <property type="project" value="UniProtKB-UniRule"/>
</dbReference>
<dbReference type="GO" id="GO:0046872">
    <property type="term" value="F:metal ion binding"/>
    <property type="evidence" value="ECO:0007669"/>
    <property type="project" value="UniProtKB-KW"/>
</dbReference>